<evidence type="ECO:0000256" key="2">
    <source>
        <dbReference type="ARBA" id="ARBA00023015"/>
    </source>
</evidence>
<dbReference type="PROSITE" id="PS50931">
    <property type="entry name" value="HTH_LYSR"/>
    <property type="match status" value="1"/>
</dbReference>
<comment type="similarity">
    <text evidence="1">Belongs to the LysR transcriptional regulatory family.</text>
</comment>
<keyword evidence="2" id="KW-0805">Transcription regulation</keyword>
<dbReference type="RefSeq" id="WP_271712843.1">
    <property type="nucleotide sequence ID" value="NZ_AP024169.1"/>
</dbReference>
<dbReference type="EMBL" id="AP024169">
    <property type="protein sequence ID" value="BCN31747.1"/>
    <property type="molecule type" value="Genomic_DNA"/>
</dbReference>
<dbReference type="InterPro" id="IPR050950">
    <property type="entry name" value="HTH-type_LysR_regulators"/>
</dbReference>
<evidence type="ECO:0000256" key="4">
    <source>
        <dbReference type="ARBA" id="ARBA00023163"/>
    </source>
</evidence>
<dbReference type="InterPro" id="IPR036388">
    <property type="entry name" value="WH-like_DNA-bd_sf"/>
</dbReference>
<dbReference type="Gene3D" id="1.10.10.10">
    <property type="entry name" value="Winged helix-like DNA-binding domain superfamily/Winged helix DNA-binding domain"/>
    <property type="match status" value="1"/>
</dbReference>
<evidence type="ECO:0000256" key="1">
    <source>
        <dbReference type="ARBA" id="ARBA00009437"/>
    </source>
</evidence>
<sequence>MELKQLQTIKNILTEGSYLKAAEKMGYAPSTVTLHIQQLEEELGIKLFEKTGRRMHLSKEGDFFWMNAKLLLEHADTFKKVMDNFVTGQMGHVRLGIISTIGRSLFIPKIIAFCKEYTNIRLTFELSSSEVITQKILDNQLDIGIGFAPSTNLNLLFEPLCLEPMELLLPIGHPLAKKDKLSLHDLSDENLILTESYCSYRNEIDKQFSASGIPIKSMIQINDGRTIIQFVQAGIGCSILPIAAIEPVPEMTVRRKLVNTEFGLMIGVIRKNKQLEKASERLYNELLYDFKKTKTSKY</sequence>
<keyword evidence="3" id="KW-0238">DNA-binding</keyword>
<dbReference type="InterPro" id="IPR005119">
    <property type="entry name" value="LysR_subst-bd"/>
</dbReference>
<proteinExistence type="inferred from homology"/>
<dbReference type="PANTHER" id="PTHR30419">
    <property type="entry name" value="HTH-TYPE TRANSCRIPTIONAL REGULATOR YBHD"/>
    <property type="match status" value="1"/>
</dbReference>
<organism evidence="6 7">
    <name type="scientific">Anaeromicropila herbilytica</name>
    <dbReference type="NCBI Taxonomy" id="2785025"/>
    <lineage>
        <taxon>Bacteria</taxon>
        <taxon>Bacillati</taxon>
        <taxon>Bacillota</taxon>
        <taxon>Clostridia</taxon>
        <taxon>Lachnospirales</taxon>
        <taxon>Lachnospiraceae</taxon>
        <taxon>Anaeromicropila</taxon>
    </lineage>
</organism>
<dbReference type="InterPro" id="IPR000847">
    <property type="entry name" value="LysR_HTH_N"/>
</dbReference>
<feature type="domain" description="HTH lysR-type" evidence="5">
    <location>
        <begin position="1"/>
        <end position="58"/>
    </location>
</feature>
<dbReference type="AlphaFoldDB" id="A0A7R7IDN9"/>
<dbReference type="InterPro" id="IPR036390">
    <property type="entry name" value="WH_DNA-bd_sf"/>
</dbReference>
<dbReference type="KEGG" id="ahb:bsdtb5_30420"/>
<dbReference type="PANTHER" id="PTHR30419:SF25">
    <property type="entry name" value="HTH-TYPE TRANSCRIPTIONAL REGULATOR YTLI"/>
    <property type="match status" value="1"/>
</dbReference>
<protein>
    <submittedName>
        <fullName evidence="6">LysR family transcriptional regulator</fullName>
    </submittedName>
</protein>
<evidence type="ECO:0000313" key="7">
    <source>
        <dbReference type="Proteomes" id="UP000595897"/>
    </source>
</evidence>
<evidence type="ECO:0000256" key="3">
    <source>
        <dbReference type="ARBA" id="ARBA00023125"/>
    </source>
</evidence>
<dbReference type="Proteomes" id="UP000595897">
    <property type="component" value="Chromosome"/>
</dbReference>
<dbReference type="Gene3D" id="3.40.190.290">
    <property type="match status" value="1"/>
</dbReference>
<dbReference type="Pfam" id="PF03466">
    <property type="entry name" value="LysR_substrate"/>
    <property type="match status" value="1"/>
</dbReference>
<evidence type="ECO:0000259" key="5">
    <source>
        <dbReference type="PROSITE" id="PS50931"/>
    </source>
</evidence>
<name>A0A7R7IDN9_9FIRM</name>
<accession>A0A7R7IDN9</accession>
<gene>
    <name evidence="6" type="ORF">bsdtb5_30420</name>
</gene>
<dbReference type="SUPFAM" id="SSF53850">
    <property type="entry name" value="Periplasmic binding protein-like II"/>
    <property type="match status" value="1"/>
</dbReference>
<dbReference type="Pfam" id="PF00126">
    <property type="entry name" value="HTH_1"/>
    <property type="match status" value="1"/>
</dbReference>
<keyword evidence="7" id="KW-1185">Reference proteome</keyword>
<evidence type="ECO:0000313" key="6">
    <source>
        <dbReference type="EMBL" id="BCN31747.1"/>
    </source>
</evidence>
<dbReference type="GO" id="GO:0003700">
    <property type="term" value="F:DNA-binding transcription factor activity"/>
    <property type="evidence" value="ECO:0007669"/>
    <property type="project" value="InterPro"/>
</dbReference>
<dbReference type="GO" id="GO:0005829">
    <property type="term" value="C:cytosol"/>
    <property type="evidence" value="ECO:0007669"/>
    <property type="project" value="TreeGrafter"/>
</dbReference>
<reference evidence="6 7" key="1">
    <citation type="submission" date="2020-11" db="EMBL/GenBank/DDBJ databases">
        <title>Draft genome sequencing of a Lachnospiraceae strain isolated from anoxic soil subjected to BSD treatment.</title>
        <authorList>
            <person name="Uek A."/>
            <person name="Tonouchi A."/>
        </authorList>
    </citation>
    <scope>NUCLEOTIDE SEQUENCE [LARGE SCALE GENOMIC DNA]</scope>
    <source>
        <strain evidence="6 7">TB5</strain>
    </source>
</reference>
<dbReference type="SUPFAM" id="SSF46785">
    <property type="entry name" value="Winged helix' DNA-binding domain"/>
    <property type="match status" value="1"/>
</dbReference>
<dbReference type="CDD" id="cd05466">
    <property type="entry name" value="PBP2_LTTR_substrate"/>
    <property type="match status" value="1"/>
</dbReference>
<keyword evidence="4" id="KW-0804">Transcription</keyword>
<dbReference type="GO" id="GO:0003677">
    <property type="term" value="F:DNA binding"/>
    <property type="evidence" value="ECO:0007669"/>
    <property type="project" value="UniProtKB-KW"/>
</dbReference>